<evidence type="ECO:0000256" key="1">
    <source>
        <dbReference type="SAM" id="Phobius"/>
    </source>
</evidence>
<accession>A0ABS7SE76</accession>
<keyword evidence="1" id="KW-0472">Membrane</keyword>
<proteinExistence type="predicted"/>
<protein>
    <submittedName>
        <fullName evidence="2">Uncharacterized protein</fullName>
    </submittedName>
</protein>
<reference evidence="2 3" key="1">
    <citation type="submission" date="2021-04" db="EMBL/GenBank/DDBJ databases">
        <title>Ruania sp. nov., isolated from sandy soil of mangrove forest.</title>
        <authorList>
            <person name="Ge X."/>
            <person name="Huang R."/>
            <person name="Liu W."/>
        </authorList>
    </citation>
    <scope>NUCLEOTIDE SEQUENCE [LARGE SCALE GENOMIC DNA]</scope>
    <source>
        <strain evidence="2 3">N2-46</strain>
    </source>
</reference>
<evidence type="ECO:0000313" key="3">
    <source>
        <dbReference type="Proteomes" id="UP000826651"/>
    </source>
</evidence>
<organism evidence="2 3">
    <name type="scientific">Occultella gossypii</name>
    <dbReference type="NCBI Taxonomy" id="2800820"/>
    <lineage>
        <taxon>Bacteria</taxon>
        <taxon>Bacillati</taxon>
        <taxon>Actinomycetota</taxon>
        <taxon>Actinomycetes</taxon>
        <taxon>Micrococcales</taxon>
        <taxon>Ruaniaceae</taxon>
        <taxon>Occultella</taxon>
    </lineage>
</organism>
<keyword evidence="3" id="KW-1185">Reference proteome</keyword>
<evidence type="ECO:0000313" key="2">
    <source>
        <dbReference type="EMBL" id="MBZ2198208.1"/>
    </source>
</evidence>
<comment type="caution">
    <text evidence="2">The sequence shown here is derived from an EMBL/GenBank/DDBJ whole genome shotgun (WGS) entry which is preliminary data.</text>
</comment>
<sequence length="218" mass="24158">MLSDRRRRKGANRTRAGDGRPIEPFRWWHQLAGRRLFALRLVKADGSRANYLVDVRVSGKQAGDLGKVHLYLDERHHAESPLPAVVPVEGGVVEVSLSSVGIRRAHFQPDGGVARQLTPHPRTAIGRRLRFDRDHPVLSRWVGVIAVGMLIVGLGVNVLQLLEPLSQIPPLAQRFGHFESPVQLPLWLNITLGFAAGLASTERALRLKYHWLLDGAGA</sequence>
<dbReference type="EMBL" id="JAGSHT010000017">
    <property type="protein sequence ID" value="MBZ2198208.1"/>
    <property type="molecule type" value="Genomic_DNA"/>
</dbReference>
<keyword evidence="1" id="KW-0812">Transmembrane</keyword>
<dbReference type="Proteomes" id="UP000826651">
    <property type="component" value="Unassembled WGS sequence"/>
</dbReference>
<gene>
    <name evidence="2" type="ORF">KCQ71_18790</name>
</gene>
<feature type="transmembrane region" description="Helical" evidence="1">
    <location>
        <begin position="137"/>
        <end position="162"/>
    </location>
</feature>
<keyword evidence="1" id="KW-1133">Transmembrane helix</keyword>
<name>A0ABS7SE76_9MICO</name>
<dbReference type="RefSeq" id="WP_223408766.1">
    <property type="nucleotide sequence ID" value="NZ_JAGSHT010000017.1"/>
</dbReference>